<evidence type="ECO:0000256" key="5">
    <source>
        <dbReference type="ARBA" id="ARBA00022777"/>
    </source>
</evidence>
<dbReference type="InterPro" id="IPR003594">
    <property type="entry name" value="HATPase_dom"/>
</dbReference>
<dbReference type="GO" id="GO:0000155">
    <property type="term" value="F:phosphorelay sensor kinase activity"/>
    <property type="evidence" value="ECO:0007669"/>
    <property type="project" value="InterPro"/>
</dbReference>
<keyword evidence="3" id="KW-0597">Phosphoprotein</keyword>
<feature type="domain" description="PAC" evidence="9">
    <location>
        <begin position="414"/>
        <end position="469"/>
    </location>
</feature>
<dbReference type="InterPro" id="IPR005467">
    <property type="entry name" value="His_kinase_dom"/>
</dbReference>
<dbReference type="Gene3D" id="3.30.565.10">
    <property type="entry name" value="Histidine kinase-like ATPase, C-terminal domain"/>
    <property type="match status" value="1"/>
</dbReference>
<dbReference type="InterPro" id="IPR004358">
    <property type="entry name" value="Sig_transdc_His_kin-like_C"/>
</dbReference>
<dbReference type="Gene3D" id="3.30.450.20">
    <property type="entry name" value="PAS domain"/>
    <property type="match status" value="4"/>
</dbReference>
<dbReference type="EC" id="2.7.13.3" evidence="2"/>
<dbReference type="SUPFAM" id="SSF55874">
    <property type="entry name" value="ATPase domain of HSP90 chaperone/DNA topoisomerase II/histidine kinase"/>
    <property type="match status" value="1"/>
</dbReference>
<dbReference type="InterPro" id="IPR052162">
    <property type="entry name" value="Sensor_kinase/Photoreceptor"/>
</dbReference>
<dbReference type="OrthoDB" id="9766459at2"/>
<dbReference type="InterPro" id="IPR000014">
    <property type="entry name" value="PAS"/>
</dbReference>
<sequence length="1010" mass="112919">MGALVAKAPAGWPRLSLYTRLQRVDGNAPMQRAGKPISERGALRKQNSQHAKTWTRAAGVPPPPRCRYRRPAKPSCIHSLGFVSSAYGLFQWIFPYAMTTSGCRRALRDAPECLRLQPQFSSPPARYLCFPAGAGDRTKTYASPIQKRPQRKPAVFRINQEAACWLAHALTVNPFMADYFSHLPPGLPTDPTLLATLLNMLPMGVMYYTPIVDATGALTDLALAYLNPAAQRMTGLPAQPGTTYRQQFPTTDENGAWEFHRRSWLAREPQQFQFYYDADGFDSYFRVTGQHLGEGLLTVFTDTQDEVRSQAEQALLASQARERQRTQELAAAQAATERERALLQALLTQAPVAIALFQGEQLQVATVTTEMATIWGYTPTQVVGRPLLEGVPELRGQGFDDLLRQVLHTREPVMGTETPAQLLRDGQLHTSYYNFIYQPLIDAQGQILGVIDVSVDVTQQVLARRQVEQLNQELEVRVQERTRQLSEQQALLNRILGQVPASVATLHGPDHRYSFINEHYQQLVGNRVTLGQSVAEALPEAAEQGFVALLDQVYQTGEPYAGDETLLLLQQPTGPPTEHYLNFVYQPLRDDQGQVHGILAFAVEVTEQVLARRERETQRRELATLFEQAPAGVCILDGPEMVYSFANPAYQRILPGRELLGHSVLDALPELRGTEVETLLRQVYITGNTYQAQEQCIPVARADGSGELENRYFTLVYQARRDEHHRITGIFNLVVEVTEQLLARQQAEQSRQQVQVLNEELATINRELLTSNDELYASNTQLTRTNVDLDNFIYTASHDLKAPITNIEGLLLALEHELPAANRPGDVSLMLTMMQEAIERFQRTIVHLTDLSRLQKEHNPASAAVALAPVVEAVRLDIIPLLAQTRGQLTVSIPEGLTVIFAEKNLRSVVYNLLSNAFKYHHPDRVPVVQLRSGLADGYVVLEVQDNGLGLDLAQGQERLFGLFQRLHTHVEGTGIGLHMVKRMLENAGGRIEVSSQLGQGTTFRVYLRR</sequence>
<dbReference type="NCBIfam" id="TIGR00229">
    <property type="entry name" value="sensory_box"/>
    <property type="match status" value="1"/>
</dbReference>
<dbReference type="AlphaFoldDB" id="A0A3R9MSP5"/>
<evidence type="ECO:0000256" key="1">
    <source>
        <dbReference type="ARBA" id="ARBA00000085"/>
    </source>
</evidence>
<dbReference type="SMART" id="SM00387">
    <property type="entry name" value="HATPase_c"/>
    <property type="match status" value="1"/>
</dbReference>
<comment type="catalytic activity">
    <reaction evidence="1">
        <text>ATP + protein L-histidine = ADP + protein N-phospho-L-histidine.</text>
        <dbReference type="EC" id="2.7.13.3"/>
    </reaction>
</comment>
<name>A0A3R9MSP5_9BACT</name>
<evidence type="ECO:0000256" key="2">
    <source>
        <dbReference type="ARBA" id="ARBA00012438"/>
    </source>
</evidence>
<evidence type="ECO:0000256" key="6">
    <source>
        <dbReference type="SAM" id="Coils"/>
    </source>
</evidence>
<evidence type="ECO:0000259" key="8">
    <source>
        <dbReference type="PROSITE" id="PS50109"/>
    </source>
</evidence>
<dbReference type="PRINTS" id="PR00344">
    <property type="entry name" value="BCTRLSENSOR"/>
</dbReference>
<dbReference type="InterPro" id="IPR035965">
    <property type="entry name" value="PAS-like_dom_sf"/>
</dbReference>
<accession>A0A3R9MSP5</accession>
<gene>
    <name evidence="10" type="ORF">EI291_14925</name>
</gene>
<keyword evidence="11" id="KW-1185">Reference proteome</keyword>
<reference evidence="10 11" key="1">
    <citation type="submission" date="2018-12" db="EMBL/GenBank/DDBJ databases">
        <authorList>
            <person name="Feng G."/>
            <person name="Zhu H."/>
        </authorList>
    </citation>
    <scope>NUCLEOTIDE SEQUENCE [LARGE SCALE GENOMIC DNA]</scope>
    <source>
        <strain evidence="10 11">KCTC 12533</strain>
    </source>
</reference>
<feature type="coiled-coil region" evidence="6">
    <location>
        <begin position="747"/>
        <end position="774"/>
    </location>
</feature>
<dbReference type="SMART" id="SM00091">
    <property type="entry name" value="PAS"/>
    <property type="match status" value="3"/>
</dbReference>
<dbReference type="InterPro" id="IPR036890">
    <property type="entry name" value="HATPase_C_sf"/>
</dbReference>
<dbReference type="Pfam" id="PF02518">
    <property type="entry name" value="HATPase_c"/>
    <property type="match status" value="1"/>
</dbReference>
<feature type="coiled-coil region" evidence="6">
    <location>
        <begin position="464"/>
        <end position="491"/>
    </location>
</feature>
<dbReference type="InterPro" id="IPR013656">
    <property type="entry name" value="PAS_4"/>
</dbReference>
<dbReference type="InterPro" id="IPR003661">
    <property type="entry name" value="HisK_dim/P_dom"/>
</dbReference>
<proteinExistence type="predicted"/>
<evidence type="ECO:0000313" key="11">
    <source>
        <dbReference type="Proteomes" id="UP000273500"/>
    </source>
</evidence>
<keyword evidence="6" id="KW-0175">Coiled coil</keyword>
<dbReference type="CDD" id="cd00082">
    <property type="entry name" value="HisKA"/>
    <property type="match status" value="1"/>
</dbReference>
<dbReference type="PROSITE" id="PS50109">
    <property type="entry name" value="HIS_KIN"/>
    <property type="match status" value="1"/>
</dbReference>
<evidence type="ECO:0000256" key="7">
    <source>
        <dbReference type="SAM" id="MobiDB-lite"/>
    </source>
</evidence>
<dbReference type="PANTHER" id="PTHR43304:SF1">
    <property type="entry name" value="PAC DOMAIN-CONTAINING PROTEIN"/>
    <property type="match status" value="1"/>
</dbReference>
<comment type="caution">
    <text evidence="10">The sequence shown here is derived from an EMBL/GenBank/DDBJ whole genome shotgun (WGS) entry which is preliminary data.</text>
</comment>
<dbReference type="PANTHER" id="PTHR43304">
    <property type="entry name" value="PHYTOCHROME-LIKE PROTEIN CPH1"/>
    <property type="match status" value="1"/>
</dbReference>
<organism evidence="10 11">
    <name type="scientific">Hymenobacter rigui</name>
    <dbReference type="NCBI Taxonomy" id="334424"/>
    <lineage>
        <taxon>Bacteria</taxon>
        <taxon>Pseudomonadati</taxon>
        <taxon>Bacteroidota</taxon>
        <taxon>Cytophagia</taxon>
        <taxon>Cytophagales</taxon>
        <taxon>Hymenobacteraceae</taxon>
        <taxon>Hymenobacter</taxon>
    </lineage>
</organism>
<feature type="region of interest" description="Disordered" evidence="7">
    <location>
        <begin position="42"/>
        <end position="62"/>
    </location>
</feature>
<dbReference type="SUPFAM" id="SSF47384">
    <property type="entry name" value="Homodimeric domain of signal transducing histidine kinase"/>
    <property type="match status" value="1"/>
</dbReference>
<keyword evidence="5" id="KW-0418">Kinase</keyword>
<dbReference type="Proteomes" id="UP000273500">
    <property type="component" value="Unassembled WGS sequence"/>
</dbReference>
<dbReference type="SUPFAM" id="SSF55785">
    <property type="entry name" value="PYP-like sensor domain (PAS domain)"/>
    <property type="match status" value="3"/>
</dbReference>
<feature type="domain" description="Histidine kinase" evidence="8">
    <location>
        <begin position="795"/>
        <end position="1010"/>
    </location>
</feature>
<dbReference type="EMBL" id="RWIT01000008">
    <property type="protein sequence ID" value="RSK47547.1"/>
    <property type="molecule type" value="Genomic_DNA"/>
</dbReference>
<evidence type="ECO:0000313" key="10">
    <source>
        <dbReference type="EMBL" id="RSK47547.1"/>
    </source>
</evidence>
<dbReference type="Pfam" id="PF08448">
    <property type="entry name" value="PAS_4"/>
    <property type="match status" value="3"/>
</dbReference>
<dbReference type="Gene3D" id="1.10.287.130">
    <property type="match status" value="1"/>
</dbReference>
<keyword evidence="4" id="KW-0808">Transferase</keyword>
<evidence type="ECO:0000259" key="9">
    <source>
        <dbReference type="PROSITE" id="PS50113"/>
    </source>
</evidence>
<evidence type="ECO:0000256" key="4">
    <source>
        <dbReference type="ARBA" id="ARBA00022679"/>
    </source>
</evidence>
<protein>
    <recommendedName>
        <fullName evidence="2">histidine kinase</fullName>
        <ecNumber evidence="2">2.7.13.3</ecNumber>
    </recommendedName>
</protein>
<dbReference type="InterPro" id="IPR036097">
    <property type="entry name" value="HisK_dim/P_sf"/>
</dbReference>
<dbReference type="PROSITE" id="PS50113">
    <property type="entry name" value="PAC"/>
    <property type="match status" value="1"/>
</dbReference>
<evidence type="ECO:0000256" key="3">
    <source>
        <dbReference type="ARBA" id="ARBA00022553"/>
    </source>
</evidence>
<dbReference type="InterPro" id="IPR000700">
    <property type="entry name" value="PAS-assoc_C"/>
</dbReference>